<dbReference type="Pfam" id="PF22917">
    <property type="entry name" value="PRISE"/>
    <property type="match status" value="1"/>
</dbReference>
<comment type="caution">
    <text evidence="2">The sequence shown here is derived from an EMBL/GenBank/DDBJ whole genome shotgun (WGS) entry which is preliminary data.</text>
</comment>
<evidence type="ECO:0000259" key="1">
    <source>
        <dbReference type="Pfam" id="PF22917"/>
    </source>
</evidence>
<reference evidence="3" key="1">
    <citation type="journal article" date="2019" name="Int. J. Syst. Evol. Microbiol.">
        <title>The Global Catalogue of Microorganisms (GCM) 10K type strain sequencing project: providing services to taxonomists for standard genome sequencing and annotation.</title>
        <authorList>
            <consortium name="The Broad Institute Genomics Platform"/>
            <consortium name="The Broad Institute Genome Sequencing Center for Infectious Disease"/>
            <person name="Wu L."/>
            <person name="Ma J."/>
        </authorList>
    </citation>
    <scope>NUCLEOTIDE SEQUENCE [LARGE SCALE GENOMIC DNA]</scope>
    <source>
        <strain evidence="3">JCM 30742</strain>
    </source>
</reference>
<dbReference type="PANTHER" id="PTHR32487">
    <property type="entry name" value="3-OXO-DELTA(4,5)-STEROID 5-BETA-REDUCTASE"/>
    <property type="match status" value="1"/>
</dbReference>
<organism evidence="2 3">
    <name type="scientific">Arthrobacter ginkgonis</name>
    <dbReference type="NCBI Taxonomy" id="1630594"/>
    <lineage>
        <taxon>Bacteria</taxon>
        <taxon>Bacillati</taxon>
        <taxon>Actinomycetota</taxon>
        <taxon>Actinomycetes</taxon>
        <taxon>Micrococcales</taxon>
        <taxon>Micrococcaceae</taxon>
        <taxon>Arthrobacter</taxon>
    </lineage>
</organism>
<feature type="domain" description="PRISE-like Rossmann-fold" evidence="1">
    <location>
        <begin position="72"/>
        <end position="360"/>
    </location>
</feature>
<dbReference type="PANTHER" id="PTHR32487:SF0">
    <property type="entry name" value="3-OXO-DELTA(4,5)-STEROID 5-BETA-REDUCTASE"/>
    <property type="match status" value="1"/>
</dbReference>
<sequence length="361" mass="40169">MNAETTPVRSALVVGGTGIAGRALCRELIAQGWDTTSLSRSQSILQDGVKTVHADLTDPRSVEAALVGLGPTHVFFTAWSRRPTEAENITVNAAMVRNVLDPTGASGNLRHVALVTGLKHYLGPFEAYATGATRDTPFHEDEPRLDTPNFYYAQEDELWQAAERYQFTWSVHRSHTVIGHATGNAMNMGQTLAAQAALCRAEGRPFIFPGNEVQWNGITDMTDAGLLARQMIWAATTPGLPSQAYNTANGDVFRWRWMWPRIAQLLNVEPEGYADRPRPLEEQMAGKEDAWRQLAEREGLVETDLSRVASWWHSDSDLNRPIECFTNMTRSRSAGFSDYVDTLASFTTLFDTLRNERVIPN</sequence>
<accession>A0ABP7D6J2</accession>
<evidence type="ECO:0000313" key="3">
    <source>
        <dbReference type="Proteomes" id="UP001500752"/>
    </source>
</evidence>
<dbReference type="Proteomes" id="UP001500752">
    <property type="component" value="Unassembled WGS sequence"/>
</dbReference>
<protein>
    <submittedName>
        <fullName evidence="2">SDR family oxidoreductase</fullName>
    </submittedName>
</protein>
<keyword evidence="3" id="KW-1185">Reference proteome</keyword>
<dbReference type="SUPFAM" id="SSF51735">
    <property type="entry name" value="NAD(P)-binding Rossmann-fold domains"/>
    <property type="match status" value="1"/>
</dbReference>
<dbReference type="CDD" id="cd08948">
    <property type="entry name" value="5beta-POR_like_SDR_a"/>
    <property type="match status" value="1"/>
</dbReference>
<name>A0ABP7D6J2_9MICC</name>
<evidence type="ECO:0000313" key="2">
    <source>
        <dbReference type="EMBL" id="GAA3699025.1"/>
    </source>
</evidence>
<gene>
    <name evidence="2" type="ORF">GCM10023081_39890</name>
</gene>
<dbReference type="InterPro" id="IPR055222">
    <property type="entry name" value="PRISE-like_Rossmann-fold"/>
</dbReference>
<dbReference type="InterPro" id="IPR036291">
    <property type="entry name" value="NAD(P)-bd_dom_sf"/>
</dbReference>
<dbReference type="Gene3D" id="3.40.50.720">
    <property type="entry name" value="NAD(P)-binding Rossmann-like Domain"/>
    <property type="match status" value="1"/>
</dbReference>
<dbReference type="RefSeq" id="WP_345153629.1">
    <property type="nucleotide sequence ID" value="NZ_BAABEO010000026.1"/>
</dbReference>
<proteinExistence type="predicted"/>
<dbReference type="EMBL" id="BAABEO010000026">
    <property type="protein sequence ID" value="GAA3699025.1"/>
    <property type="molecule type" value="Genomic_DNA"/>
</dbReference>